<dbReference type="AlphaFoldDB" id="A0A023DD76"/>
<gene>
    <name evidence="1" type="ORF">GCA01S_015_00130</name>
</gene>
<evidence type="ECO:0000313" key="1">
    <source>
        <dbReference type="EMBL" id="GAJ39263.1"/>
    </source>
</evidence>
<dbReference type="Proteomes" id="UP000023561">
    <property type="component" value="Unassembled WGS sequence"/>
</dbReference>
<sequence length="148" mass="17232">MIAMEVQKVTRANVSNVSRKEEAAMESVSFTEVMAKKRNDIVWERVRQQIQQIEEQGKKLAESRTIEDLKKYKRLVKQFLDDAVKNGLQLEEQRGFSRGGRARIYKIVKEVDRKLVELTNEVLQKEQKGLEILRIVGEIQGLIINIYT</sequence>
<dbReference type="InterPro" id="IPR005585">
    <property type="entry name" value="DUF327"/>
</dbReference>
<accession>A0A023DD76</accession>
<dbReference type="EMBL" id="BAWO01000015">
    <property type="protein sequence ID" value="GAJ39263.1"/>
    <property type="molecule type" value="Genomic_DNA"/>
</dbReference>
<protein>
    <recommendedName>
        <fullName evidence="3">UDP-N-acetylenolpyruvoylglucosamine reductase</fullName>
    </recommendedName>
</protein>
<evidence type="ECO:0000313" key="2">
    <source>
        <dbReference type="Proteomes" id="UP000023561"/>
    </source>
</evidence>
<keyword evidence="2" id="KW-1185">Reference proteome</keyword>
<dbReference type="SUPFAM" id="SSF158397">
    <property type="entry name" value="TM1646-like"/>
    <property type="match status" value="1"/>
</dbReference>
<organism evidence="1 2">
    <name type="scientific">Parageobacillus caldoxylosilyticus NBRC 107762</name>
    <dbReference type="NCBI Taxonomy" id="1220594"/>
    <lineage>
        <taxon>Bacteria</taxon>
        <taxon>Bacillati</taxon>
        <taxon>Bacillota</taxon>
        <taxon>Bacilli</taxon>
        <taxon>Bacillales</taxon>
        <taxon>Anoxybacillaceae</taxon>
        <taxon>Saccharococcus</taxon>
    </lineage>
</organism>
<reference evidence="1 2" key="1">
    <citation type="submission" date="2014-04" db="EMBL/GenBank/DDBJ databases">
        <title>Whole genome shotgun sequence of Geobacillus caldoxylosilyticus NBRC 107762.</title>
        <authorList>
            <person name="Hosoyama A."/>
            <person name="Hosoyama Y."/>
            <person name="Katano-Makiyama Y."/>
            <person name="Tsuchikane K."/>
            <person name="Ohji S."/>
            <person name="Ichikawa N."/>
            <person name="Yamazoe A."/>
            <person name="Fujita N."/>
        </authorList>
    </citation>
    <scope>NUCLEOTIDE SEQUENCE [LARGE SCALE GENOMIC DNA]</scope>
    <source>
        <strain evidence="1 2">NBRC 107762</strain>
    </source>
</reference>
<dbReference type="InterPro" id="IPR024042">
    <property type="entry name" value="TM1646-like_dom_sf"/>
</dbReference>
<dbReference type="Gene3D" id="1.20.120.490">
    <property type="entry name" value="Hypothetical protein TM1646-like domain"/>
    <property type="match status" value="1"/>
</dbReference>
<dbReference type="Pfam" id="PF03885">
    <property type="entry name" value="DUF327"/>
    <property type="match status" value="1"/>
</dbReference>
<name>A0A023DD76_9BACL</name>
<comment type="caution">
    <text evidence="1">The sequence shown here is derived from an EMBL/GenBank/DDBJ whole genome shotgun (WGS) entry which is preliminary data.</text>
</comment>
<evidence type="ECO:0008006" key="3">
    <source>
        <dbReference type="Google" id="ProtNLM"/>
    </source>
</evidence>
<proteinExistence type="predicted"/>